<dbReference type="EMBL" id="BART01008907">
    <property type="protein sequence ID" value="GAG59776.1"/>
    <property type="molecule type" value="Genomic_DNA"/>
</dbReference>
<proteinExistence type="predicted"/>
<dbReference type="AlphaFoldDB" id="X1AIE4"/>
<name>X1AIE4_9ZZZZ</name>
<gene>
    <name evidence="1" type="ORF">S01H4_19900</name>
</gene>
<organism evidence="1">
    <name type="scientific">marine sediment metagenome</name>
    <dbReference type="NCBI Taxonomy" id="412755"/>
    <lineage>
        <taxon>unclassified sequences</taxon>
        <taxon>metagenomes</taxon>
        <taxon>ecological metagenomes</taxon>
    </lineage>
</organism>
<sequence length="35" mass="3905">HTHILFAKEMATEVNVDGVEYMAMHEHAVVGLIPD</sequence>
<comment type="caution">
    <text evidence="1">The sequence shown here is derived from an EMBL/GenBank/DDBJ whole genome shotgun (WGS) entry which is preliminary data.</text>
</comment>
<feature type="non-terminal residue" evidence="1">
    <location>
        <position position="1"/>
    </location>
</feature>
<accession>X1AIE4</accession>
<reference evidence="1" key="1">
    <citation type="journal article" date="2014" name="Front. Microbiol.">
        <title>High frequency of phylogenetically diverse reductive dehalogenase-homologous genes in deep subseafloor sedimentary metagenomes.</title>
        <authorList>
            <person name="Kawai M."/>
            <person name="Futagami T."/>
            <person name="Toyoda A."/>
            <person name="Takaki Y."/>
            <person name="Nishi S."/>
            <person name="Hori S."/>
            <person name="Arai W."/>
            <person name="Tsubouchi T."/>
            <person name="Morono Y."/>
            <person name="Uchiyama I."/>
            <person name="Ito T."/>
            <person name="Fujiyama A."/>
            <person name="Inagaki F."/>
            <person name="Takami H."/>
        </authorList>
    </citation>
    <scope>NUCLEOTIDE SEQUENCE</scope>
    <source>
        <strain evidence="1">Expedition CK06-06</strain>
    </source>
</reference>
<protein>
    <submittedName>
        <fullName evidence="1">Uncharacterized protein</fullName>
    </submittedName>
</protein>
<evidence type="ECO:0000313" key="1">
    <source>
        <dbReference type="EMBL" id="GAG59776.1"/>
    </source>
</evidence>